<organism evidence="1 2">
    <name type="scientific">Aphanomyces astaci</name>
    <name type="common">Crayfish plague agent</name>
    <dbReference type="NCBI Taxonomy" id="112090"/>
    <lineage>
        <taxon>Eukaryota</taxon>
        <taxon>Sar</taxon>
        <taxon>Stramenopiles</taxon>
        <taxon>Oomycota</taxon>
        <taxon>Saprolegniomycetes</taxon>
        <taxon>Saprolegniales</taxon>
        <taxon>Verrucalvaceae</taxon>
        <taxon>Aphanomyces</taxon>
    </lineage>
</organism>
<dbReference type="AlphaFoldDB" id="A0A6A4YXI3"/>
<proteinExistence type="predicted"/>
<protein>
    <submittedName>
        <fullName evidence="1">Uncharacterized protein</fullName>
    </submittedName>
</protein>
<dbReference type="VEuPathDB" id="FungiDB:H257_02315"/>
<dbReference type="EMBL" id="VJMI01021335">
    <property type="protein sequence ID" value="KAF0701983.1"/>
    <property type="molecule type" value="Genomic_DNA"/>
</dbReference>
<sequence length="289" mass="32129">MAPTGNDTARVPLPDNIQCCVSVKVGRPLGKSRTTVGDPVVLTMSTTDTFTVTTAKVFDIVGGLVAAHHATASNDRLLWGDPTPWETYVKVALNAPQRKYVALTGENYYDMIRKVWDNAGKTRTGQGSFTLQLFVYLEKHEEVGIRRATQQNIALSATRVADHVRQHDLQLGPLQTEYVNISTARLPATSPVEVLTNTTMQQLGHMDLMAQRHAEERAHHVQMDEQPYRCVRMRLGALTSPPIDCFISVEDLREILGLPSYPLVPPFRVPLQPTNAPRVNIEDVDHIDS</sequence>
<evidence type="ECO:0000313" key="2">
    <source>
        <dbReference type="Proteomes" id="UP000469452"/>
    </source>
</evidence>
<accession>A0A6A4YXI3</accession>
<name>A0A6A4YXI3_APHAT</name>
<evidence type="ECO:0000313" key="1">
    <source>
        <dbReference type="EMBL" id="KAF0701983.1"/>
    </source>
</evidence>
<dbReference type="Proteomes" id="UP000469452">
    <property type="component" value="Unassembled WGS sequence"/>
</dbReference>
<comment type="caution">
    <text evidence="1">The sequence shown here is derived from an EMBL/GenBank/DDBJ whole genome shotgun (WGS) entry which is preliminary data.</text>
</comment>
<reference evidence="1 2" key="1">
    <citation type="submission" date="2019-06" db="EMBL/GenBank/DDBJ databases">
        <title>Genomics analysis of Aphanomyces spp. identifies a new class of oomycete effector associated with host adaptation.</title>
        <authorList>
            <person name="Gaulin E."/>
        </authorList>
    </citation>
    <scope>NUCLEOTIDE SEQUENCE [LARGE SCALE GENOMIC DNA]</scope>
    <source>
        <strain evidence="1 2">E</strain>
    </source>
</reference>
<gene>
    <name evidence="1" type="ORF">AaE_016199</name>
</gene>